<reference evidence="2 3" key="1">
    <citation type="submission" date="2024-08" db="EMBL/GenBank/DDBJ databases">
        <title>Clostridium lapicellarii sp. nov., and Clostridium renhuaiense sp. nov., two species isolated from the mud in a fermentation cellar used for producing sauce-flavour Chinese liquors.</title>
        <authorList>
            <person name="Yang F."/>
            <person name="Wang H."/>
            <person name="Chen L.Q."/>
            <person name="Zhou N."/>
            <person name="Lu J.J."/>
            <person name="Pu X.X."/>
            <person name="Wan B."/>
            <person name="Wang L."/>
            <person name="Liu S.J."/>
        </authorList>
    </citation>
    <scope>NUCLEOTIDE SEQUENCE [LARGE SCALE GENOMIC DNA]</scope>
    <source>
        <strain evidence="2 3">MT-113</strain>
    </source>
</reference>
<gene>
    <name evidence="2" type="ORF">AB8S09_10880</name>
</gene>
<keyword evidence="1" id="KW-0812">Transmembrane</keyword>
<evidence type="ECO:0000313" key="2">
    <source>
        <dbReference type="EMBL" id="MEY8764138.1"/>
    </source>
</evidence>
<feature type="transmembrane region" description="Helical" evidence="1">
    <location>
        <begin position="38"/>
        <end position="57"/>
    </location>
</feature>
<dbReference type="Proteomes" id="UP001565220">
    <property type="component" value="Unassembled WGS sequence"/>
</dbReference>
<dbReference type="RefSeq" id="WP_294180204.1">
    <property type="nucleotide sequence ID" value="NZ_JBGFFE010000016.1"/>
</dbReference>
<protein>
    <recommendedName>
        <fullName evidence="4">DUF1049 domain-containing protein</fullName>
    </recommendedName>
</protein>
<proteinExistence type="predicted"/>
<keyword evidence="3" id="KW-1185">Reference proteome</keyword>
<keyword evidence="1" id="KW-0472">Membrane</keyword>
<organism evidence="2 3">
    <name type="scientific">Clostridium lapidicellarium</name>
    <dbReference type="NCBI Taxonomy" id="3240931"/>
    <lineage>
        <taxon>Bacteria</taxon>
        <taxon>Bacillati</taxon>
        <taxon>Bacillota</taxon>
        <taxon>Clostridia</taxon>
        <taxon>Eubacteriales</taxon>
        <taxon>Clostridiaceae</taxon>
        <taxon>Clostridium</taxon>
    </lineage>
</organism>
<comment type="caution">
    <text evidence="2">The sequence shown here is derived from an EMBL/GenBank/DDBJ whole genome shotgun (WGS) entry which is preliminary data.</text>
</comment>
<dbReference type="EMBL" id="JBGFFE010000016">
    <property type="protein sequence ID" value="MEY8764138.1"/>
    <property type="molecule type" value="Genomic_DNA"/>
</dbReference>
<accession>A0ABV4DZ02</accession>
<evidence type="ECO:0000313" key="3">
    <source>
        <dbReference type="Proteomes" id="UP001565220"/>
    </source>
</evidence>
<evidence type="ECO:0008006" key="4">
    <source>
        <dbReference type="Google" id="ProtNLM"/>
    </source>
</evidence>
<name>A0ABV4DZ02_9CLOT</name>
<sequence>MKKMFVKSLIVFMILFCLLNYLNMSSHSAVSILKMLAISILCSLPLAGLTVLLKINFLKSNKRKLKDNKKRKKNSKK</sequence>
<keyword evidence="1" id="KW-1133">Transmembrane helix</keyword>
<evidence type="ECO:0000256" key="1">
    <source>
        <dbReference type="SAM" id="Phobius"/>
    </source>
</evidence>